<keyword evidence="1 2" id="KW-0732">Signal</keyword>
<dbReference type="Proteomes" id="UP001430193">
    <property type="component" value="Unassembled WGS sequence"/>
</dbReference>
<comment type="caution">
    <text evidence="4">The sequence shown here is derived from an EMBL/GenBank/DDBJ whole genome shotgun (WGS) entry which is preliminary data.</text>
</comment>
<dbReference type="EMBL" id="JADIKF010000039">
    <property type="protein sequence ID" value="MBM7130171.1"/>
    <property type="molecule type" value="Genomic_DNA"/>
</dbReference>
<feature type="signal peptide" evidence="2">
    <location>
        <begin position="1"/>
        <end position="23"/>
    </location>
</feature>
<evidence type="ECO:0000256" key="2">
    <source>
        <dbReference type="SAM" id="SignalP"/>
    </source>
</evidence>
<keyword evidence="5" id="KW-1185">Reference proteome</keyword>
<proteinExistence type="predicted"/>
<evidence type="ECO:0000259" key="3">
    <source>
        <dbReference type="Pfam" id="PF13505"/>
    </source>
</evidence>
<evidence type="ECO:0000313" key="5">
    <source>
        <dbReference type="Proteomes" id="UP001430193"/>
    </source>
</evidence>
<dbReference type="InterPro" id="IPR027385">
    <property type="entry name" value="Beta-barrel_OMP"/>
</dbReference>
<organism evidence="4 5">
    <name type="scientific">Dyella mobilis</name>
    <dbReference type="NCBI Taxonomy" id="1849582"/>
    <lineage>
        <taxon>Bacteria</taxon>
        <taxon>Pseudomonadati</taxon>
        <taxon>Pseudomonadota</taxon>
        <taxon>Gammaproteobacteria</taxon>
        <taxon>Lysobacterales</taxon>
        <taxon>Rhodanobacteraceae</taxon>
        <taxon>Dyella</taxon>
    </lineage>
</organism>
<dbReference type="RefSeq" id="WP_204631779.1">
    <property type="nucleotide sequence ID" value="NZ_BSOC01000002.1"/>
</dbReference>
<feature type="domain" description="Outer membrane protein beta-barrel" evidence="3">
    <location>
        <begin position="15"/>
        <end position="204"/>
    </location>
</feature>
<dbReference type="SUPFAM" id="SSF56925">
    <property type="entry name" value="OMPA-like"/>
    <property type="match status" value="1"/>
</dbReference>
<reference evidence="4" key="1">
    <citation type="submission" date="2020-10" db="EMBL/GenBank/DDBJ databases">
        <title>Phylogeny of dyella-like bacteria.</title>
        <authorList>
            <person name="Fu J."/>
        </authorList>
    </citation>
    <scope>NUCLEOTIDE SEQUENCE</scope>
    <source>
        <strain evidence="4">DHON07</strain>
    </source>
</reference>
<dbReference type="Gene3D" id="2.40.160.20">
    <property type="match status" value="1"/>
</dbReference>
<name>A0ABS2KG86_9GAMM</name>
<evidence type="ECO:0000313" key="4">
    <source>
        <dbReference type="EMBL" id="MBM7130171.1"/>
    </source>
</evidence>
<gene>
    <name evidence="4" type="ORF">ISS99_11575</name>
</gene>
<evidence type="ECO:0000256" key="1">
    <source>
        <dbReference type="ARBA" id="ARBA00022729"/>
    </source>
</evidence>
<protein>
    <submittedName>
        <fullName evidence="4">Porin family protein</fullName>
    </submittedName>
</protein>
<feature type="chain" id="PRO_5045443391" evidence="2">
    <location>
        <begin position="24"/>
        <end position="204"/>
    </location>
</feature>
<dbReference type="Pfam" id="PF13505">
    <property type="entry name" value="OMP_b-brl"/>
    <property type="match status" value="1"/>
</dbReference>
<dbReference type="InterPro" id="IPR011250">
    <property type="entry name" value="OMP/PagP_B-barrel"/>
</dbReference>
<accession>A0ABS2KG86</accession>
<sequence length="204" mass="21849">MKKTLFAAALATLSLAAVPAAFAQSAPTQTAQQGWYVGAEAGYGLVNQGAYDNKGNYIGGVKGGYRFAINPETSVGVEAGYQYLGFVNAKNGFGNDSSLRGRFHAPTLGANLRWNFNPDWYAEVRAGAFYAQGVGLTNNAYAFNTPTERFNQVRPYAGVGVGYNVNQHFSVGVNYNYYDATSKGGNQGVQLQTNAVTVAGEYRF</sequence>